<feature type="domain" description="DUF11" evidence="2">
    <location>
        <begin position="178"/>
        <end position="272"/>
    </location>
</feature>
<dbReference type="InterPro" id="IPR001434">
    <property type="entry name" value="OmcB-like_DUF11"/>
</dbReference>
<name>A0A939T4U7_9ACTN</name>
<dbReference type="GO" id="GO:0030246">
    <property type="term" value="F:carbohydrate binding"/>
    <property type="evidence" value="ECO:0007669"/>
    <property type="project" value="InterPro"/>
</dbReference>
<dbReference type="SUPFAM" id="SSF49384">
    <property type="entry name" value="Carbohydrate-binding domain"/>
    <property type="match status" value="1"/>
</dbReference>
<proteinExistence type="predicted"/>
<dbReference type="AlphaFoldDB" id="A0A939T4U7"/>
<dbReference type="Proteomes" id="UP000669179">
    <property type="component" value="Unassembled WGS sequence"/>
</dbReference>
<evidence type="ECO:0000313" key="3">
    <source>
        <dbReference type="EMBL" id="MBO2446332.1"/>
    </source>
</evidence>
<keyword evidence="1" id="KW-0732">Signal</keyword>
<reference evidence="3" key="1">
    <citation type="submission" date="2021-03" db="EMBL/GenBank/DDBJ databases">
        <authorList>
            <person name="Kanchanasin P."/>
            <person name="Saeng-In P."/>
            <person name="Phongsopitanun W."/>
            <person name="Yuki M."/>
            <person name="Kudo T."/>
            <person name="Ohkuma M."/>
            <person name="Tanasupawat S."/>
        </authorList>
    </citation>
    <scope>NUCLEOTIDE SEQUENCE</scope>
    <source>
        <strain evidence="3">GKU 128</strain>
    </source>
</reference>
<feature type="signal peptide" evidence="1">
    <location>
        <begin position="1"/>
        <end position="27"/>
    </location>
</feature>
<dbReference type="Pfam" id="PF01345">
    <property type="entry name" value="DUF11"/>
    <property type="match status" value="1"/>
</dbReference>
<evidence type="ECO:0000313" key="4">
    <source>
        <dbReference type="Proteomes" id="UP000669179"/>
    </source>
</evidence>
<dbReference type="EMBL" id="JAGEOJ010000002">
    <property type="protein sequence ID" value="MBO2446332.1"/>
    <property type="molecule type" value="Genomic_DNA"/>
</dbReference>
<sequence>MRPFLRSLCLLASAALILCGLSIPALADPPEVEVTASRTTASPGDTVTVTVKVTNVHSFTILGAHAQLLSNPGPLTSQTTLEGCTGGTGPCTTFNNGSDPVGYEAPVGSISGGGSATVVFTLKVASGATAGAQVLQGAISGSNYGTFPFDGPTLNVITDADAAVRLTAAPRLGILVPRIDFTVKVTGNGPADLNSAQVTTTLPPGTSGSGCTPAAGKVTCSFGHIAVGSSSSSSFSVPLGLLNIGVPYTFTATRTASSPHDPTPGNDVSTVQCTVVTLLLVTCQP</sequence>
<dbReference type="InterPro" id="IPR008965">
    <property type="entry name" value="CBM2/CBM3_carb-bd_dom_sf"/>
</dbReference>
<dbReference type="RefSeq" id="WP_208253945.1">
    <property type="nucleotide sequence ID" value="NZ_JAGEOJ010000002.1"/>
</dbReference>
<organism evidence="3 4">
    <name type="scientific">Actinomadura barringtoniae</name>
    <dbReference type="NCBI Taxonomy" id="1427535"/>
    <lineage>
        <taxon>Bacteria</taxon>
        <taxon>Bacillati</taxon>
        <taxon>Actinomycetota</taxon>
        <taxon>Actinomycetes</taxon>
        <taxon>Streptosporangiales</taxon>
        <taxon>Thermomonosporaceae</taxon>
        <taxon>Actinomadura</taxon>
    </lineage>
</organism>
<evidence type="ECO:0000259" key="2">
    <source>
        <dbReference type="Pfam" id="PF01345"/>
    </source>
</evidence>
<feature type="chain" id="PRO_5037923621" description="DUF11 domain-containing protein" evidence="1">
    <location>
        <begin position="28"/>
        <end position="285"/>
    </location>
</feature>
<keyword evidence="4" id="KW-1185">Reference proteome</keyword>
<gene>
    <name evidence="3" type="ORF">J4573_04470</name>
</gene>
<protein>
    <recommendedName>
        <fullName evidence="2">DUF11 domain-containing protein</fullName>
    </recommendedName>
</protein>
<evidence type="ECO:0000256" key="1">
    <source>
        <dbReference type="SAM" id="SignalP"/>
    </source>
</evidence>
<comment type="caution">
    <text evidence="3">The sequence shown here is derived from an EMBL/GenBank/DDBJ whole genome shotgun (WGS) entry which is preliminary data.</text>
</comment>
<accession>A0A939T4U7</accession>
<dbReference type="Gene3D" id="2.60.40.680">
    <property type="match status" value="1"/>
</dbReference>